<evidence type="ECO:0000313" key="2">
    <source>
        <dbReference type="EMBL" id="QPF93875.1"/>
    </source>
</evidence>
<dbReference type="PROSITE" id="PS50844">
    <property type="entry name" value="AFP_LIKE"/>
    <property type="match status" value="1"/>
</dbReference>
<dbReference type="GO" id="GO:0047444">
    <property type="term" value="F:N-acylneuraminate-9-phosphate synthase activity"/>
    <property type="evidence" value="ECO:0007669"/>
    <property type="project" value="TreeGrafter"/>
</dbReference>
<dbReference type="GO" id="GO:0016051">
    <property type="term" value="P:carbohydrate biosynthetic process"/>
    <property type="evidence" value="ECO:0007669"/>
    <property type="project" value="InterPro"/>
</dbReference>
<dbReference type="PANTHER" id="PTHR42966:SF2">
    <property type="entry name" value="PSEUDAMINIC ACID SYNTHASE"/>
    <property type="match status" value="1"/>
</dbReference>
<dbReference type="InterPro" id="IPR051690">
    <property type="entry name" value="PseI-like"/>
</dbReference>
<keyword evidence="3" id="KW-1185">Reference proteome</keyword>
<dbReference type="SUPFAM" id="SSF51569">
    <property type="entry name" value="Aldolase"/>
    <property type="match status" value="1"/>
</dbReference>
<dbReference type="Pfam" id="PF08666">
    <property type="entry name" value="SAF"/>
    <property type="match status" value="1"/>
</dbReference>
<dbReference type="NCBIfam" id="TIGR03586">
    <property type="entry name" value="PseI"/>
    <property type="match status" value="1"/>
</dbReference>
<proteinExistence type="predicted"/>
<accession>A0A7S9D9Y8</accession>
<reference evidence="2 3" key="1">
    <citation type="submission" date="2020-09" db="EMBL/GenBank/DDBJ databases">
        <title>Complete genomes of bradyrhizobia occurring on native shrubby legumes in Australia.</title>
        <authorList>
            <person name="Lafay B."/>
        </authorList>
    </citation>
    <scope>NUCLEOTIDE SEQUENCE [LARGE SCALE GENOMIC DNA]</scope>
    <source>
        <strain evidence="2 3">BDV5040</strain>
    </source>
</reference>
<sequence>MTDTITIAGRSIGKSHEPFVIAEMSGNHNQSLDRALAIVDAAAKAGAHALKLQTYTADTMTLELARGEFFIDDPNSLWKGRSLHELYQQAYTPWEWHAPIFERARSLGMIPFSTPFDATAVDFLESLGVACYKIASFENTDLPLIRKVAATGKPTIISTGMATVADLDETVRTARAAGCEQLVLLKCTSTYPAAPSDTNLLTIPHMRTLFGCEVGLSDHTFGIGASVASVALGATVIEKHFTLARADGGVDSTFSMEPEEMAALVVETKRAWLALGQVYYGLTEKESKSLVFRRSLYVAEDLAPGDVLTEKNLRIIRPGLGLPPKYFEVLLGKRVGRSISRGTPMSWDLLSSEDGAAPAPLGMSRSARG</sequence>
<dbReference type="KEGG" id="bcou:IC761_11665"/>
<dbReference type="InterPro" id="IPR006190">
    <property type="entry name" value="SAF_AFP_Neu5Ac"/>
</dbReference>
<dbReference type="EC" id="2.5.1.97" evidence="2"/>
<dbReference type="Pfam" id="PF03102">
    <property type="entry name" value="NeuB"/>
    <property type="match status" value="1"/>
</dbReference>
<gene>
    <name evidence="2" type="primary">pseI</name>
    <name evidence="2" type="ORF">IC761_11665</name>
</gene>
<dbReference type="RefSeq" id="WP_195803382.1">
    <property type="nucleotide sequence ID" value="NZ_CP061379.1"/>
</dbReference>
<name>A0A7S9D9Y8_9BRAD</name>
<protein>
    <submittedName>
        <fullName evidence="2">Pseudaminic acid synthase</fullName>
        <ecNumber evidence="2">2.5.1.97</ecNumber>
    </submittedName>
</protein>
<dbReference type="Gene3D" id="3.90.1210.10">
    <property type="entry name" value="Antifreeze-like/N-acetylneuraminic acid synthase C-terminal domain"/>
    <property type="match status" value="1"/>
</dbReference>
<feature type="domain" description="AFP-like" evidence="1">
    <location>
        <begin position="295"/>
        <end position="353"/>
    </location>
</feature>
<dbReference type="InterPro" id="IPR013132">
    <property type="entry name" value="PseI/NeuA/B-like_N"/>
</dbReference>
<dbReference type="InterPro" id="IPR036732">
    <property type="entry name" value="AFP_Neu5c_C_sf"/>
</dbReference>
<dbReference type="CDD" id="cd11615">
    <property type="entry name" value="SAF_NeuB_like"/>
    <property type="match status" value="1"/>
</dbReference>
<dbReference type="AlphaFoldDB" id="A0A7S9D9Y8"/>
<dbReference type="InterPro" id="IPR013785">
    <property type="entry name" value="Aldolase_TIM"/>
</dbReference>
<dbReference type="EMBL" id="CP061379">
    <property type="protein sequence ID" value="QPF93875.1"/>
    <property type="molecule type" value="Genomic_DNA"/>
</dbReference>
<dbReference type="SMART" id="SM00858">
    <property type="entry name" value="SAF"/>
    <property type="match status" value="1"/>
</dbReference>
<dbReference type="SUPFAM" id="SSF51269">
    <property type="entry name" value="AFP III-like domain"/>
    <property type="match status" value="1"/>
</dbReference>
<dbReference type="Proteomes" id="UP000594621">
    <property type="component" value="Chromosome"/>
</dbReference>
<dbReference type="InterPro" id="IPR013974">
    <property type="entry name" value="SAF"/>
</dbReference>
<dbReference type="InterPro" id="IPR020030">
    <property type="entry name" value="Pseudaminic_synth_PseI"/>
</dbReference>
<organism evidence="2 3">
    <name type="scientific">Bradyrhizobium commune</name>
    <dbReference type="NCBI Taxonomy" id="83627"/>
    <lineage>
        <taxon>Bacteria</taxon>
        <taxon>Pseudomonadati</taxon>
        <taxon>Pseudomonadota</taxon>
        <taxon>Alphaproteobacteria</taxon>
        <taxon>Hyphomicrobiales</taxon>
        <taxon>Nitrobacteraceae</taxon>
        <taxon>Bradyrhizobium</taxon>
    </lineage>
</organism>
<dbReference type="Gene3D" id="3.20.20.70">
    <property type="entry name" value="Aldolase class I"/>
    <property type="match status" value="1"/>
</dbReference>
<keyword evidence="2" id="KW-0808">Transferase</keyword>
<evidence type="ECO:0000313" key="3">
    <source>
        <dbReference type="Proteomes" id="UP000594621"/>
    </source>
</evidence>
<evidence type="ECO:0000259" key="1">
    <source>
        <dbReference type="PROSITE" id="PS50844"/>
    </source>
</evidence>
<dbReference type="InterPro" id="IPR057736">
    <property type="entry name" value="SAF_PseI/NeuA/NeuB"/>
</dbReference>
<dbReference type="PANTHER" id="PTHR42966">
    <property type="entry name" value="N-ACETYLNEURAMINATE SYNTHASE"/>
    <property type="match status" value="1"/>
</dbReference>